<dbReference type="InterPro" id="IPR050796">
    <property type="entry name" value="SCF_F-box_component"/>
</dbReference>
<dbReference type="EMBL" id="JACEIK010001261">
    <property type="protein sequence ID" value="MCD7467724.1"/>
    <property type="molecule type" value="Genomic_DNA"/>
</dbReference>
<sequence length="278" mass="31518">MTDSDSYFPPDLLIEILLRLPVKSLIRFTVVSKSWHSLITSFSFISTHLAQTPPSNTLLVRRYVHTRNKKSTMRCFKTFITLPLPSIRPQSPHMFVLGFGADLPEKDDYKLVRLVYHKNAHGFMWSQAFLNELAVWIAFDVVANGGIRSLIMSFSIADEVFGEIMLPDALVGEIATELSIMLFEESLAVVKYEREIDGGSCEVWVMKHYGVLESWSRLYRINLVADMEKVVGFRSNGEVLFSTKSSELVSYDPNSGHKMDLGIHGSSRSFYIQVHGIT</sequence>
<dbReference type="InterPro" id="IPR001810">
    <property type="entry name" value="F-box_dom"/>
</dbReference>
<name>A0ABS8TAW4_DATST</name>
<accession>A0ABS8TAW4</accession>
<reference evidence="2 3" key="1">
    <citation type="journal article" date="2021" name="BMC Genomics">
        <title>Datura genome reveals duplications of psychoactive alkaloid biosynthetic genes and high mutation rate following tissue culture.</title>
        <authorList>
            <person name="Rajewski A."/>
            <person name="Carter-House D."/>
            <person name="Stajich J."/>
            <person name="Litt A."/>
        </authorList>
    </citation>
    <scope>NUCLEOTIDE SEQUENCE [LARGE SCALE GENOMIC DNA]</scope>
    <source>
        <strain evidence="2">AR-01</strain>
    </source>
</reference>
<evidence type="ECO:0000259" key="1">
    <source>
        <dbReference type="PROSITE" id="PS50181"/>
    </source>
</evidence>
<dbReference type="Gene3D" id="1.20.1280.50">
    <property type="match status" value="1"/>
</dbReference>
<dbReference type="SMART" id="SM00256">
    <property type="entry name" value="FBOX"/>
    <property type="match status" value="1"/>
</dbReference>
<evidence type="ECO:0000313" key="2">
    <source>
        <dbReference type="EMBL" id="MCD7467724.1"/>
    </source>
</evidence>
<proteinExistence type="predicted"/>
<dbReference type="SUPFAM" id="SSF81383">
    <property type="entry name" value="F-box domain"/>
    <property type="match status" value="1"/>
</dbReference>
<organism evidence="2 3">
    <name type="scientific">Datura stramonium</name>
    <name type="common">Jimsonweed</name>
    <name type="synonym">Common thornapple</name>
    <dbReference type="NCBI Taxonomy" id="4076"/>
    <lineage>
        <taxon>Eukaryota</taxon>
        <taxon>Viridiplantae</taxon>
        <taxon>Streptophyta</taxon>
        <taxon>Embryophyta</taxon>
        <taxon>Tracheophyta</taxon>
        <taxon>Spermatophyta</taxon>
        <taxon>Magnoliopsida</taxon>
        <taxon>eudicotyledons</taxon>
        <taxon>Gunneridae</taxon>
        <taxon>Pentapetalae</taxon>
        <taxon>asterids</taxon>
        <taxon>lamiids</taxon>
        <taxon>Solanales</taxon>
        <taxon>Solanaceae</taxon>
        <taxon>Solanoideae</taxon>
        <taxon>Datureae</taxon>
        <taxon>Datura</taxon>
    </lineage>
</organism>
<dbReference type="PANTHER" id="PTHR31672">
    <property type="entry name" value="BNACNNG10540D PROTEIN"/>
    <property type="match status" value="1"/>
</dbReference>
<dbReference type="InterPro" id="IPR036047">
    <property type="entry name" value="F-box-like_dom_sf"/>
</dbReference>
<keyword evidence="3" id="KW-1185">Reference proteome</keyword>
<gene>
    <name evidence="2" type="ORF">HAX54_005330</name>
</gene>
<dbReference type="PROSITE" id="PS50181">
    <property type="entry name" value="FBOX"/>
    <property type="match status" value="1"/>
</dbReference>
<comment type="caution">
    <text evidence="2">The sequence shown here is derived from an EMBL/GenBank/DDBJ whole genome shotgun (WGS) entry which is preliminary data.</text>
</comment>
<dbReference type="PANTHER" id="PTHR31672:SF13">
    <property type="entry name" value="F-BOX PROTEIN CPR30-LIKE"/>
    <property type="match status" value="1"/>
</dbReference>
<feature type="domain" description="F-box" evidence="1">
    <location>
        <begin position="2"/>
        <end position="48"/>
    </location>
</feature>
<evidence type="ECO:0000313" key="3">
    <source>
        <dbReference type="Proteomes" id="UP000823775"/>
    </source>
</evidence>
<dbReference type="CDD" id="cd22157">
    <property type="entry name" value="F-box_AtFBW1-like"/>
    <property type="match status" value="1"/>
</dbReference>
<dbReference type="Pfam" id="PF00646">
    <property type="entry name" value="F-box"/>
    <property type="match status" value="1"/>
</dbReference>
<dbReference type="Proteomes" id="UP000823775">
    <property type="component" value="Unassembled WGS sequence"/>
</dbReference>
<protein>
    <recommendedName>
        <fullName evidence="1">F-box domain-containing protein</fullName>
    </recommendedName>
</protein>